<name>A0A0J8RV81_COCIT</name>
<feature type="non-terminal residue" evidence="1">
    <location>
        <position position="88"/>
    </location>
</feature>
<protein>
    <submittedName>
        <fullName evidence="1">Uncharacterized protein</fullName>
    </submittedName>
</protein>
<evidence type="ECO:0000313" key="2">
    <source>
        <dbReference type="Proteomes" id="UP000054563"/>
    </source>
</evidence>
<dbReference type="VEuPathDB" id="FungiDB:CIHG_06887"/>
<dbReference type="AlphaFoldDB" id="A0A0J8RV81"/>
<sequence>MWLEAPGEMKMLVAYSSGSKYVSRPWITTLRWDREKLWYGMEVQSPSGHGLPGANHACPVEKKGGAIADGWAWRRLQNREEMLSACGQ</sequence>
<gene>
    <name evidence="1" type="ORF">CIHG_06887</name>
</gene>
<proteinExistence type="predicted"/>
<dbReference type="Proteomes" id="UP000054563">
    <property type="component" value="Unassembled WGS sequence"/>
</dbReference>
<evidence type="ECO:0000313" key="1">
    <source>
        <dbReference type="EMBL" id="KMU89085.1"/>
    </source>
</evidence>
<reference evidence="2" key="1">
    <citation type="journal article" date="2010" name="Genome Res.">
        <title>Population genomic sequencing of Coccidioides fungi reveals recent hybridization and transposon control.</title>
        <authorList>
            <person name="Neafsey D.E."/>
            <person name="Barker B.M."/>
            <person name="Sharpton T.J."/>
            <person name="Stajich J.E."/>
            <person name="Park D.J."/>
            <person name="Whiston E."/>
            <person name="Hung C.-Y."/>
            <person name="McMahan C."/>
            <person name="White J."/>
            <person name="Sykes S."/>
            <person name="Heiman D."/>
            <person name="Young S."/>
            <person name="Zeng Q."/>
            <person name="Abouelleil A."/>
            <person name="Aftuck L."/>
            <person name="Bessette D."/>
            <person name="Brown A."/>
            <person name="FitzGerald M."/>
            <person name="Lui A."/>
            <person name="Macdonald J.P."/>
            <person name="Priest M."/>
            <person name="Orbach M.J."/>
            <person name="Galgiani J.N."/>
            <person name="Kirkland T.N."/>
            <person name="Cole G.T."/>
            <person name="Birren B.W."/>
            <person name="Henn M.R."/>
            <person name="Taylor J.W."/>
            <person name="Rounsley S.D."/>
        </authorList>
    </citation>
    <scope>NUCLEOTIDE SEQUENCE [LARGE SCALE GENOMIC DNA]</scope>
    <source>
        <strain evidence="2">H538.4</strain>
    </source>
</reference>
<organism evidence="1 2">
    <name type="scientific">Coccidioides immitis H538.4</name>
    <dbReference type="NCBI Taxonomy" id="396776"/>
    <lineage>
        <taxon>Eukaryota</taxon>
        <taxon>Fungi</taxon>
        <taxon>Dikarya</taxon>
        <taxon>Ascomycota</taxon>
        <taxon>Pezizomycotina</taxon>
        <taxon>Eurotiomycetes</taxon>
        <taxon>Eurotiomycetidae</taxon>
        <taxon>Onygenales</taxon>
        <taxon>Onygenaceae</taxon>
        <taxon>Coccidioides</taxon>
    </lineage>
</organism>
<dbReference type="EMBL" id="DS017009">
    <property type="protein sequence ID" value="KMU89085.1"/>
    <property type="molecule type" value="Genomic_DNA"/>
</dbReference>
<accession>A0A0J8RV81</accession>